<dbReference type="OrthoDB" id="1745847at2759"/>
<gene>
    <name evidence="1" type="ORF">IFM89_014615</name>
</gene>
<keyword evidence="2" id="KW-1185">Reference proteome</keyword>
<dbReference type="Proteomes" id="UP000631114">
    <property type="component" value="Unassembled WGS sequence"/>
</dbReference>
<proteinExistence type="predicted"/>
<organism evidence="1 2">
    <name type="scientific">Coptis chinensis</name>
    <dbReference type="NCBI Taxonomy" id="261450"/>
    <lineage>
        <taxon>Eukaryota</taxon>
        <taxon>Viridiplantae</taxon>
        <taxon>Streptophyta</taxon>
        <taxon>Embryophyta</taxon>
        <taxon>Tracheophyta</taxon>
        <taxon>Spermatophyta</taxon>
        <taxon>Magnoliopsida</taxon>
        <taxon>Ranunculales</taxon>
        <taxon>Ranunculaceae</taxon>
        <taxon>Coptidoideae</taxon>
        <taxon>Coptis</taxon>
    </lineage>
</organism>
<comment type="caution">
    <text evidence="1">The sequence shown here is derived from an EMBL/GenBank/DDBJ whole genome shotgun (WGS) entry which is preliminary data.</text>
</comment>
<dbReference type="AlphaFoldDB" id="A0A835IKR8"/>
<accession>A0A835IKR8</accession>
<evidence type="ECO:0000313" key="2">
    <source>
        <dbReference type="Proteomes" id="UP000631114"/>
    </source>
</evidence>
<protein>
    <submittedName>
        <fullName evidence="1">Uncharacterized protein</fullName>
    </submittedName>
</protein>
<evidence type="ECO:0000313" key="1">
    <source>
        <dbReference type="EMBL" id="KAF9620780.1"/>
    </source>
</evidence>
<reference evidence="1 2" key="1">
    <citation type="submission" date="2020-10" db="EMBL/GenBank/DDBJ databases">
        <title>The Coptis chinensis genome and diversification of protoberbering-type alkaloids.</title>
        <authorList>
            <person name="Wang B."/>
            <person name="Shu S."/>
            <person name="Song C."/>
            <person name="Liu Y."/>
        </authorList>
    </citation>
    <scope>NUCLEOTIDE SEQUENCE [LARGE SCALE GENOMIC DNA]</scope>
    <source>
        <strain evidence="1">HL-2020</strain>
        <tissue evidence="1">Leaf</tissue>
    </source>
</reference>
<sequence length="130" mass="14549">MYSLYVFVVTDFAWKDKHEIYYQYGEDAINGGFPYGVGGHDPFDIFQNFFGGGDGSMGKRFQVGKFGLVEFNRCSIHAISVKGQKVPQEKRVLEAKEGNFSSNLNLGKLSSLINSRQSVTKGCRCTRDQS</sequence>
<dbReference type="EMBL" id="JADFTS010000002">
    <property type="protein sequence ID" value="KAF9620780.1"/>
    <property type="molecule type" value="Genomic_DNA"/>
</dbReference>
<name>A0A835IKR8_9MAGN</name>